<sequence length="81" mass="9279">MTIIAVISCDSLTKLHHGAYAPHPAELRGEKKRSLGRDYHPLCLKCQKCNRQLTAGQHAEYDEKPFCTHCYMKLFGPRAHR</sequence>
<organism evidence="6 7">
    <name type="scientific">Cyprinodon variegatus</name>
    <name type="common">Sheepshead minnow</name>
    <dbReference type="NCBI Taxonomy" id="28743"/>
    <lineage>
        <taxon>Eukaryota</taxon>
        <taxon>Metazoa</taxon>
        <taxon>Chordata</taxon>
        <taxon>Craniata</taxon>
        <taxon>Vertebrata</taxon>
        <taxon>Euteleostomi</taxon>
        <taxon>Actinopterygii</taxon>
        <taxon>Neopterygii</taxon>
        <taxon>Teleostei</taxon>
        <taxon>Neoteleostei</taxon>
        <taxon>Acanthomorphata</taxon>
        <taxon>Ovalentaria</taxon>
        <taxon>Atherinomorphae</taxon>
        <taxon>Cyprinodontiformes</taxon>
        <taxon>Cyprinodontidae</taxon>
        <taxon>Cyprinodon</taxon>
    </lineage>
</organism>
<evidence type="ECO:0000259" key="5">
    <source>
        <dbReference type="PROSITE" id="PS50023"/>
    </source>
</evidence>
<dbReference type="Gene3D" id="2.10.110.10">
    <property type="entry name" value="Cysteine Rich Protein"/>
    <property type="match status" value="1"/>
</dbReference>
<protein>
    <submittedName>
        <fullName evidence="6">Zgc:195282</fullName>
    </submittedName>
</protein>
<evidence type="ECO:0000256" key="4">
    <source>
        <dbReference type="PROSITE-ProRule" id="PRU00125"/>
    </source>
</evidence>
<evidence type="ECO:0000313" key="6">
    <source>
        <dbReference type="Ensembl" id="ENSCVAP00000027440.1"/>
    </source>
</evidence>
<dbReference type="SUPFAM" id="SSF57716">
    <property type="entry name" value="Glucocorticoid receptor-like (DNA-binding domain)"/>
    <property type="match status" value="1"/>
</dbReference>
<dbReference type="PANTHER" id="PTHR46074">
    <property type="entry name" value="CYSTEINE-RICH PROTEIN CRIP FAMILY MEMBER"/>
    <property type="match status" value="1"/>
</dbReference>
<dbReference type="CDD" id="cd09401">
    <property type="entry name" value="LIM_TLP_like"/>
    <property type="match status" value="1"/>
</dbReference>
<keyword evidence="7" id="KW-1185">Reference proteome</keyword>
<feature type="domain" description="LIM zinc-binding" evidence="5">
    <location>
        <begin position="7"/>
        <end position="77"/>
    </location>
</feature>
<dbReference type="GO" id="GO:0008630">
    <property type="term" value="P:intrinsic apoptotic signaling pathway in response to DNA damage"/>
    <property type="evidence" value="ECO:0007669"/>
    <property type="project" value="TreeGrafter"/>
</dbReference>
<keyword evidence="3 4" id="KW-0440">LIM domain</keyword>
<dbReference type="GO" id="GO:0008270">
    <property type="term" value="F:zinc ion binding"/>
    <property type="evidence" value="ECO:0007669"/>
    <property type="project" value="TreeGrafter"/>
</dbReference>
<evidence type="ECO:0000313" key="7">
    <source>
        <dbReference type="Proteomes" id="UP000265020"/>
    </source>
</evidence>
<evidence type="ECO:0000256" key="1">
    <source>
        <dbReference type="ARBA" id="ARBA00022723"/>
    </source>
</evidence>
<keyword evidence="1 4" id="KW-0479">Metal-binding</keyword>
<dbReference type="AlphaFoldDB" id="A0A3Q2GJG4"/>
<reference evidence="6" key="1">
    <citation type="submission" date="2025-08" db="UniProtKB">
        <authorList>
            <consortium name="Ensembl"/>
        </authorList>
    </citation>
    <scope>IDENTIFICATION</scope>
</reference>
<dbReference type="SMART" id="SM00132">
    <property type="entry name" value="LIM"/>
    <property type="match status" value="1"/>
</dbReference>
<name>A0A3Q2GJG4_CYPVA</name>
<dbReference type="Pfam" id="PF00412">
    <property type="entry name" value="LIM"/>
    <property type="match status" value="1"/>
</dbReference>
<dbReference type="GO" id="GO:0010468">
    <property type="term" value="P:regulation of gene expression"/>
    <property type="evidence" value="ECO:0007669"/>
    <property type="project" value="TreeGrafter"/>
</dbReference>
<dbReference type="Proteomes" id="UP000265020">
    <property type="component" value="Unassembled WGS sequence"/>
</dbReference>
<dbReference type="InterPro" id="IPR001781">
    <property type="entry name" value="Znf_LIM"/>
</dbReference>
<dbReference type="Ensembl" id="ENSCVAT00000018481.1">
    <property type="protein sequence ID" value="ENSCVAP00000027440.1"/>
    <property type="gene ID" value="ENSCVAG00000013759.1"/>
</dbReference>
<accession>A0A3Q2GJG4</accession>
<keyword evidence="2 4" id="KW-0862">Zinc</keyword>
<evidence type="ECO:0000256" key="2">
    <source>
        <dbReference type="ARBA" id="ARBA00022833"/>
    </source>
</evidence>
<dbReference type="GeneTree" id="ENSGT00940000167973"/>
<proteinExistence type="predicted"/>
<evidence type="ECO:0000256" key="3">
    <source>
        <dbReference type="ARBA" id="ARBA00023038"/>
    </source>
</evidence>
<dbReference type="PANTHER" id="PTHR46074:SF6">
    <property type="entry name" value="CYSTEINE-RICH PROTEIN 1 ISOFORM X1"/>
    <property type="match status" value="1"/>
</dbReference>
<reference evidence="6" key="2">
    <citation type="submission" date="2025-09" db="UniProtKB">
        <authorList>
            <consortium name="Ensembl"/>
        </authorList>
    </citation>
    <scope>IDENTIFICATION</scope>
</reference>
<dbReference type="PROSITE" id="PS50023">
    <property type="entry name" value="LIM_DOMAIN_2"/>
    <property type="match status" value="1"/>
</dbReference>